<gene>
    <name evidence="1" type="ORF">EYF80_029942</name>
</gene>
<protein>
    <submittedName>
        <fullName evidence="1">Uncharacterized protein</fullName>
    </submittedName>
</protein>
<reference evidence="1 2" key="1">
    <citation type="submission" date="2019-03" db="EMBL/GenBank/DDBJ databases">
        <title>First draft genome of Liparis tanakae, snailfish: a comprehensive survey of snailfish specific genes.</title>
        <authorList>
            <person name="Kim W."/>
            <person name="Song I."/>
            <person name="Jeong J.-H."/>
            <person name="Kim D."/>
            <person name="Kim S."/>
            <person name="Ryu S."/>
            <person name="Song J.Y."/>
            <person name="Lee S.K."/>
        </authorList>
    </citation>
    <scope>NUCLEOTIDE SEQUENCE [LARGE SCALE GENOMIC DNA]</scope>
    <source>
        <tissue evidence="1">Muscle</tissue>
    </source>
</reference>
<dbReference type="AlphaFoldDB" id="A0A4Z2H225"/>
<dbReference type="Proteomes" id="UP000314294">
    <property type="component" value="Unassembled WGS sequence"/>
</dbReference>
<proteinExistence type="predicted"/>
<keyword evidence="2" id="KW-1185">Reference proteome</keyword>
<organism evidence="1 2">
    <name type="scientific">Liparis tanakae</name>
    <name type="common">Tanaka's snailfish</name>
    <dbReference type="NCBI Taxonomy" id="230148"/>
    <lineage>
        <taxon>Eukaryota</taxon>
        <taxon>Metazoa</taxon>
        <taxon>Chordata</taxon>
        <taxon>Craniata</taxon>
        <taxon>Vertebrata</taxon>
        <taxon>Euteleostomi</taxon>
        <taxon>Actinopterygii</taxon>
        <taxon>Neopterygii</taxon>
        <taxon>Teleostei</taxon>
        <taxon>Neoteleostei</taxon>
        <taxon>Acanthomorphata</taxon>
        <taxon>Eupercaria</taxon>
        <taxon>Perciformes</taxon>
        <taxon>Cottioidei</taxon>
        <taxon>Cottales</taxon>
        <taxon>Liparidae</taxon>
        <taxon>Liparis</taxon>
    </lineage>
</organism>
<comment type="caution">
    <text evidence="1">The sequence shown here is derived from an EMBL/GenBank/DDBJ whole genome shotgun (WGS) entry which is preliminary data.</text>
</comment>
<evidence type="ECO:0000313" key="1">
    <source>
        <dbReference type="EMBL" id="TNN59836.1"/>
    </source>
</evidence>
<evidence type="ECO:0000313" key="2">
    <source>
        <dbReference type="Proteomes" id="UP000314294"/>
    </source>
</evidence>
<dbReference type="EMBL" id="SRLO01000347">
    <property type="protein sequence ID" value="TNN59836.1"/>
    <property type="molecule type" value="Genomic_DNA"/>
</dbReference>
<sequence>MSTGVVSVNREELKCLHTRYSRSPLGSVVRKSKEMEPVFFAFHLLRMTKDSGVSNVMGSRVATFSHLKATVPWTFILGSPCLAILDSSMHLTELYETCGKFHSKKVLSAAAWFTRHHEVNEILPAYECDHTESLEDQRHKCLHRAKRSTAMEMKTGAVALGDRAFYLSAAFSHLPWKSRLFPPYASMCCQAISGLFRLEQISLRDCCERSALLIKAVCNAGGVGGWIPPAQRIA</sequence>
<name>A0A4Z2H225_9TELE</name>
<accession>A0A4Z2H225</accession>